<gene>
    <name evidence="2" type="ORF">CI109_100002</name>
</gene>
<dbReference type="GO" id="GO:0016491">
    <property type="term" value="F:oxidoreductase activity"/>
    <property type="evidence" value="ECO:0007669"/>
    <property type="project" value="InterPro"/>
</dbReference>
<dbReference type="EMBL" id="CP144051">
    <property type="protein sequence ID" value="WWD15580.1"/>
    <property type="molecule type" value="Genomic_DNA"/>
</dbReference>
<dbReference type="KEGG" id="ksn:43591316"/>
<dbReference type="AlphaFoldDB" id="A0AAJ8MTJ3"/>
<dbReference type="Pfam" id="PF00248">
    <property type="entry name" value="Aldo_ket_red"/>
    <property type="match status" value="1"/>
</dbReference>
<proteinExistence type="predicted"/>
<dbReference type="Proteomes" id="UP000322225">
    <property type="component" value="Chromosome 1"/>
</dbReference>
<accession>A0AAJ8MTJ3</accession>
<reference evidence="2" key="2">
    <citation type="submission" date="2024-01" db="EMBL/GenBank/DDBJ databases">
        <title>Comparative genomics of Cryptococcus and Kwoniella reveals pathogenesis evolution and contrasting modes of karyotype evolution via chromosome fusion or intercentromeric recombination.</title>
        <authorList>
            <person name="Coelho M.A."/>
            <person name="David-Palma M."/>
            <person name="Shea T."/>
            <person name="Bowers K."/>
            <person name="McGinley-Smith S."/>
            <person name="Mohammad A.W."/>
            <person name="Gnirke A."/>
            <person name="Yurkov A.M."/>
            <person name="Nowrousian M."/>
            <person name="Sun S."/>
            <person name="Cuomo C.A."/>
            <person name="Heitman J."/>
        </authorList>
    </citation>
    <scope>NUCLEOTIDE SEQUENCE</scope>
    <source>
        <strain evidence="2">CBS 12478</strain>
    </source>
</reference>
<evidence type="ECO:0000313" key="2">
    <source>
        <dbReference type="EMBL" id="WWD15580.1"/>
    </source>
</evidence>
<dbReference type="RefSeq" id="XP_065822782.1">
    <property type="nucleotide sequence ID" value="XM_065966710.1"/>
</dbReference>
<evidence type="ECO:0000313" key="3">
    <source>
        <dbReference type="Proteomes" id="UP000322225"/>
    </source>
</evidence>
<sequence length="255" mass="28074">MTWARIRLSDGHTAPGIAFGSATRRSTGATSKSVTHILTALKNGFVHLDTAQRIPREQLFITTKWSEGDMSPRQACEESLKQLGTDYIDLYVIHHTWTAKPDIKTAWRAMEELQQEGLVRSIGLSAFGYDEVKAILEDCKVKPAVNMIMLHPSVLSETQPLLDLMAENDIVPGGYSSLKPLWDDGAGSTVRETASDIAQALHRSPEHVLLRCAIVYTSSTSLERIESLIPAGDVEISSEHVKKLDEAGRGHDKSL</sequence>
<protein>
    <recommendedName>
        <fullName evidence="1">NADP-dependent oxidoreductase domain-containing protein</fullName>
    </recommendedName>
</protein>
<organism evidence="2 3">
    <name type="scientific">Kwoniella shandongensis</name>
    <dbReference type="NCBI Taxonomy" id="1734106"/>
    <lineage>
        <taxon>Eukaryota</taxon>
        <taxon>Fungi</taxon>
        <taxon>Dikarya</taxon>
        <taxon>Basidiomycota</taxon>
        <taxon>Agaricomycotina</taxon>
        <taxon>Tremellomycetes</taxon>
        <taxon>Tremellales</taxon>
        <taxon>Cryptococcaceae</taxon>
        <taxon>Kwoniella</taxon>
    </lineage>
</organism>
<dbReference type="InterPro" id="IPR023210">
    <property type="entry name" value="NADP_OxRdtase_dom"/>
</dbReference>
<name>A0AAJ8MTJ3_9TREE</name>
<reference evidence="2" key="1">
    <citation type="submission" date="2017-08" db="EMBL/GenBank/DDBJ databases">
        <authorList>
            <person name="Cuomo C."/>
            <person name="Billmyre B."/>
            <person name="Heitman J."/>
        </authorList>
    </citation>
    <scope>NUCLEOTIDE SEQUENCE</scope>
    <source>
        <strain evidence="2">CBS 12478</strain>
    </source>
</reference>
<dbReference type="Gene3D" id="3.20.20.100">
    <property type="entry name" value="NADP-dependent oxidoreductase domain"/>
    <property type="match status" value="1"/>
</dbReference>
<feature type="domain" description="NADP-dependent oxidoreductase" evidence="1">
    <location>
        <begin position="52"/>
        <end position="247"/>
    </location>
</feature>
<dbReference type="SUPFAM" id="SSF51430">
    <property type="entry name" value="NAD(P)-linked oxidoreductase"/>
    <property type="match status" value="1"/>
</dbReference>
<keyword evidence="3" id="KW-1185">Reference proteome</keyword>
<dbReference type="GeneID" id="43591316"/>
<dbReference type="InterPro" id="IPR036812">
    <property type="entry name" value="NAD(P)_OxRdtase_dom_sf"/>
</dbReference>
<dbReference type="PANTHER" id="PTHR11732">
    <property type="entry name" value="ALDO/KETO REDUCTASE"/>
    <property type="match status" value="1"/>
</dbReference>
<dbReference type="InterPro" id="IPR020471">
    <property type="entry name" value="AKR"/>
</dbReference>
<evidence type="ECO:0000259" key="1">
    <source>
        <dbReference type="Pfam" id="PF00248"/>
    </source>
</evidence>